<dbReference type="Pfam" id="PF00855">
    <property type="entry name" value="PWWP"/>
    <property type="match status" value="1"/>
</dbReference>
<evidence type="ECO:0000256" key="1">
    <source>
        <dbReference type="SAM" id="Coils"/>
    </source>
</evidence>
<dbReference type="OrthoDB" id="641149at2759"/>
<dbReference type="SUPFAM" id="SSF63748">
    <property type="entry name" value="Tudor/PWWP/MBT"/>
    <property type="match status" value="1"/>
</dbReference>
<evidence type="ECO:0000259" key="3">
    <source>
        <dbReference type="PROSITE" id="PS50812"/>
    </source>
</evidence>
<accession>T1JV44</accession>
<dbReference type="Proteomes" id="UP000015104">
    <property type="component" value="Unassembled WGS sequence"/>
</dbReference>
<sequence length="966" mass="107227">MMSSVSPLHPIGKLVDSGSPVSFYGLGPSNVKEISPSVNCIGVNLSTSSPPVSTNSIANIIACSTASASQTSSNVSNTNSVFKSNFDRLKANIPYAWKREQINGQIVYISPSNCLLWSLQEISAYLLTEGTCKCGLECPIILNEVFNFDPQAPSISSTLINDNKSVQYNDHTKDICYNDNPTNIEYPPKTCNHRRRTLNNCSGYSNDSYSIIKNDTHNQNSTRLADHTSENSEIANQTLQHQQHHVNSQVIHQQPLTVNSIPVYRGTHQQSIINHGVTLYKSGRNFNNSEQKQSPYTITGDCSQTAENAPKNFQHPNVNPSLTTSSFINWLPINNSDESRLSSMVNENQSNVQTFANPSTSLPGFTDVLSGMGLTQTLMDPSSQGGGQLVQLFNPVQYASVPPNTVTLLHPTQNLNRNGATIIIPQLMQSDQHSVVLNSTENVRSLERRNILPSCRATSFSSIPIQAPYSFHSQPSASYPSSSSSSTSSPTQSFAASSSNENDNNRVKTKSRSMRHRKFKMNRNQHLSMSVSAYFCHDQETNTSIEKFTEKNSDESSRLKSDIDDEFNLEEQMDSQDCLYSPNQLTPNSDDDKSNFDYERIDGGSQCTSEDIMRELSTHKSSMCNIGIQSDELIDGPVSPTRMDESSCSDSSFAHNLPMSKDTEYDSSPPNLPEDYEENADSILENNSSFNEKNVDEHFPSDETQGGDFNNNSHNDENDKISGYQSNSSLNNDTYKIEKNCNETNITSYIDVKALNDCQNDSDNYQNKSSISTKKVNIDQSVSKNNVLLSMGTTEGLYERLSKTIDEESTKNKKLERLRKELLCYENNFDQTTAQSPPLSPQPRTFETGDLVWGQMRGNPSWPGKLINKEDAPSYNGQAEEGKVWVKWFGDNLVTQVELIKLKTLSEGLEAHHTARKKHRKGKKTDSCLDQAIQEAMMELDKQQSSSAVSPTTKSHPPTTSSSLPS</sequence>
<feature type="compositionally biased region" description="Low complexity" evidence="2">
    <location>
        <begin position="472"/>
        <end position="499"/>
    </location>
</feature>
<dbReference type="PANTHER" id="PTHR16112:SF16">
    <property type="entry name" value="SIX-BANDED, ISOFORM H"/>
    <property type="match status" value="1"/>
</dbReference>
<dbReference type="PROSITE" id="PS50982">
    <property type="entry name" value="MBD"/>
    <property type="match status" value="1"/>
</dbReference>
<dbReference type="GO" id="GO:0003677">
    <property type="term" value="F:DNA binding"/>
    <property type="evidence" value="ECO:0007669"/>
    <property type="project" value="InterPro"/>
</dbReference>
<feature type="region of interest" description="Disordered" evidence="2">
    <location>
        <begin position="936"/>
        <end position="966"/>
    </location>
</feature>
<protein>
    <recommendedName>
        <fullName evidence="7">PWWP domain-containing protein</fullName>
    </recommendedName>
</protein>
<dbReference type="SMART" id="SM00391">
    <property type="entry name" value="MBD"/>
    <property type="match status" value="1"/>
</dbReference>
<evidence type="ECO:0000259" key="4">
    <source>
        <dbReference type="PROSITE" id="PS50982"/>
    </source>
</evidence>
<feature type="compositionally biased region" description="Basic residues" evidence="2">
    <location>
        <begin position="507"/>
        <end position="523"/>
    </location>
</feature>
<feature type="coiled-coil region" evidence="1">
    <location>
        <begin position="798"/>
        <end position="835"/>
    </location>
</feature>
<feature type="compositionally biased region" description="Polar residues" evidence="2">
    <location>
        <begin position="702"/>
        <end position="713"/>
    </location>
</feature>
<organism evidence="5 6">
    <name type="scientific">Tetranychus urticae</name>
    <name type="common">Two-spotted spider mite</name>
    <dbReference type="NCBI Taxonomy" id="32264"/>
    <lineage>
        <taxon>Eukaryota</taxon>
        <taxon>Metazoa</taxon>
        <taxon>Ecdysozoa</taxon>
        <taxon>Arthropoda</taxon>
        <taxon>Chelicerata</taxon>
        <taxon>Arachnida</taxon>
        <taxon>Acari</taxon>
        <taxon>Acariformes</taxon>
        <taxon>Trombidiformes</taxon>
        <taxon>Prostigmata</taxon>
        <taxon>Eleutherengona</taxon>
        <taxon>Raphignathae</taxon>
        <taxon>Tetranychoidea</taxon>
        <taxon>Tetranychidae</taxon>
        <taxon>Tetranychus</taxon>
    </lineage>
</organism>
<gene>
    <name evidence="5" type="primary">107371010</name>
</gene>
<evidence type="ECO:0000256" key="2">
    <source>
        <dbReference type="SAM" id="MobiDB-lite"/>
    </source>
</evidence>
<name>T1JV44_TETUR</name>
<dbReference type="KEGG" id="tut:107371010"/>
<reference evidence="6" key="1">
    <citation type="submission" date="2011-08" db="EMBL/GenBank/DDBJ databases">
        <authorList>
            <person name="Rombauts S."/>
        </authorList>
    </citation>
    <scope>NUCLEOTIDE SEQUENCE</scope>
    <source>
        <strain evidence="6">London</strain>
    </source>
</reference>
<dbReference type="AlphaFoldDB" id="T1JV44"/>
<dbReference type="STRING" id="32264.T1JV44"/>
<dbReference type="CDD" id="cd20141">
    <property type="entry name" value="PWWP_MBD5"/>
    <property type="match status" value="1"/>
</dbReference>
<dbReference type="EnsemblMetazoa" id="tetur02g03250.1">
    <property type="protein sequence ID" value="tetur02g03250.1"/>
    <property type="gene ID" value="tetur02g03250"/>
</dbReference>
<keyword evidence="1" id="KW-0175">Coiled coil</keyword>
<dbReference type="PANTHER" id="PTHR16112">
    <property type="entry name" value="METHYL-CPG BINDING PROTEIN, DROSOPHILA"/>
    <property type="match status" value="1"/>
</dbReference>
<dbReference type="OMA" id="ISAHTIN"/>
<dbReference type="InterPro" id="IPR000313">
    <property type="entry name" value="PWWP_dom"/>
</dbReference>
<evidence type="ECO:0008006" key="7">
    <source>
        <dbReference type="Google" id="ProtNLM"/>
    </source>
</evidence>
<feature type="domain" description="MBD" evidence="4">
    <location>
        <begin position="83"/>
        <end position="153"/>
    </location>
</feature>
<keyword evidence="6" id="KW-1185">Reference proteome</keyword>
<dbReference type="PROSITE" id="PS50812">
    <property type="entry name" value="PWWP"/>
    <property type="match status" value="1"/>
</dbReference>
<evidence type="ECO:0000313" key="6">
    <source>
        <dbReference type="Proteomes" id="UP000015104"/>
    </source>
</evidence>
<reference evidence="5" key="2">
    <citation type="submission" date="2015-06" db="UniProtKB">
        <authorList>
            <consortium name="EnsemblMetazoa"/>
        </authorList>
    </citation>
    <scope>IDENTIFICATION</scope>
</reference>
<dbReference type="EMBL" id="CAEY01000791">
    <property type="status" value="NOT_ANNOTATED_CDS"/>
    <property type="molecule type" value="Genomic_DNA"/>
</dbReference>
<dbReference type="eggNOG" id="ENOG502QTC7">
    <property type="taxonomic scope" value="Eukaryota"/>
</dbReference>
<dbReference type="GO" id="GO:0003682">
    <property type="term" value="F:chromatin binding"/>
    <property type="evidence" value="ECO:0007669"/>
    <property type="project" value="TreeGrafter"/>
</dbReference>
<feature type="domain" description="PWWP" evidence="3">
    <location>
        <begin position="848"/>
        <end position="908"/>
    </location>
</feature>
<dbReference type="InterPro" id="IPR001739">
    <property type="entry name" value="Methyl_CpG_DNA-bd"/>
</dbReference>
<proteinExistence type="predicted"/>
<feature type="region of interest" description="Disordered" evidence="2">
    <location>
        <begin position="692"/>
        <end position="731"/>
    </location>
</feature>
<evidence type="ECO:0000313" key="5">
    <source>
        <dbReference type="EnsemblMetazoa" id="tetur02g03250.1"/>
    </source>
</evidence>
<feature type="region of interest" description="Disordered" evidence="2">
    <location>
        <begin position="635"/>
        <end position="677"/>
    </location>
</feature>
<dbReference type="GO" id="GO:0005634">
    <property type="term" value="C:nucleus"/>
    <property type="evidence" value="ECO:0007669"/>
    <property type="project" value="TreeGrafter"/>
</dbReference>
<feature type="compositionally biased region" description="Low complexity" evidence="2">
    <location>
        <begin position="950"/>
        <end position="966"/>
    </location>
</feature>
<dbReference type="SMART" id="SM00293">
    <property type="entry name" value="PWWP"/>
    <property type="match status" value="1"/>
</dbReference>
<dbReference type="GO" id="GO:0010369">
    <property type="term" value="C:chromocenter"/>
    <property type="evidence" value="ECO:0007669"/>
    <property type="project" value="TreeGrafter"/>
</dbReference>
<dbReference type="HOGENOM" id="CLU_306608_0_0_1"/>
<feature type="region of interest" description="Disordered" evidence="2">
    <location>
        <begin position="472"/>
        <end position="523"/>
    </location>
</feature>
<dbReference type="Gene3D" id="2.30.30.140">
    <property type="match status" value="1"/>
</dbReference>